<gene>
    <name evidence="1" type="ORF">SAMN06296058_2275</name>
</gene>
<reference evidence="1 2" key="1">
    <citation type="submission" date="2017-02" db="EMBL/GenBank/DDBJ databases">
        <authorList>
            <person name="Peterson S.W."/>
        </authorList>
    </citation>
    <scope>NUCLEOTIDE SEQUENCE [LARGE SCALE GENOMIC DNA]</scope>
    <source>
        <strain evidence="1 2">P15</strain>
    </source>
</reference>
<evidence type="ECO:0000313" key="1">
    <source>
        <dbReference type="EMBL" id="SKC73482.1"/>
    </source>
</evidence>
<sequence length="307" mass="32540">MSRTWLITVACACVLGTAGAWWWLSGDEPAGEPAQDQVALAARLDQASVADLPGTEPRPSRPQAFRPRADFETAPDLFVYAQRVSALARAGDADAQWMLSRVYDYCAGFAANPTAYGNDTRAIAALDVSTAPAMAAARERVSQRCARFLPSDGLSRDVIQETRMRAALAGSLPAEAALMADGSPLSEDEGYRGDLVRRVQQSNDPQAFFALSSAMGLAASGSESELGAVSGTWLAEIAWQMAACRLGLDCGPRGNLMTSYCAHGGICSKDPLLDFPAFVVDAGVPRQGEAELNDMVNSLVVGRRSSE</sequence>
<evidence type="ECO:0000313" key="2">
    <source>
        <dbReference type="Proteomes" id="UP000190341"/>
    </source>
</evidence>
<protein>
    <submittedName>
        <fullName evidence="1">Uncharacterized protein</fullName>
    </submittedName>
</protein>
<name>A0A1T5LBV7_9GAMM</name>
<dbReference type="AlphaFoldDB" id="A0A1T5LBV7"/>
<organism evidence="1 2">
    <name type="scientific">Pseudoxanthomonas indica</name>
    <dbReference type="NCBI Taxonomy" id="428993"/>
    <lineage>
        <taxon>Bacteria</taxon>
        <taxon>Pseudomonadati</taxon>
        <taxon>Pseudomonadota</taxon>
        <taxon>Gammaproteobacteria</taxon>
        <taxon>Lysobacterales</taxon>
        <taxon>Lysobacteraceae</taxon>
        <taxon>Pseudoxanthomonas</taxon>
    </lineage>
</organism>
<dbReference type="STRING" id="428993.SAMN06296058_2275"/>
<dbReference type="RefSeq" id="WP_229730711.1">
    <property type="nucleotide sequence ID" value="NZ_BMCL01000001.1"/>
</dbReference>
<dbReference type="Proteomes" id="UP000190341">
    <property type="component" value="Unassembled WGS sequence"/>
</dbReference>
<keyword evidence="2" id="KW-1185">Reference proteome</keyword>
<proteinExistence type="predicted"/>
<dbReference type="EMBL" id="FUZV01000002">
    <property type="protein sequence ID" value="SKC73482.1"/>
    <property type="molecule type" value="Genomic_DNA"/>
</dbReference>
<accession>A0A1T5LBV7</accession>